<dbReference type="AlphaFoldDB" id="A0A413GWF7"/>
<proteinExistence type="predicted"/>
<comment type="caution">
    <text evidence="1">The sequence shown here is derived from an EMBL/GenBank/DDBJ whole genome shotgun (WGS) entry which is preliminary data.</text>
</comment>
<reference evidence="1 2" key="1">
    <citation type="submission" date="2018-08" db="EMBL/GenBank/DDBJ databases">
        <title>A genome reference for cultivated species of the human gut microbiota.</title>
        <authorList>
            <person name="Zou Y."/>
            <person name="Xue W."/>
            <person name="Luo G."/>
        </authorList>
    </citation>
    <scope>NUCLEOTIDE SEQUENCE [LARGE SCALE GENOMIC DNA]</scope>
    <source>
        <strain evidence="1 2">OF03-9BH</strain>
    </source>
</reference>
<accession>A0A413GWF7</accession>
<gene>
    <name evidence="1" type="ORF">DXA68_21575</name>
</gene>
<organism evidence="1 2">
    <name type="scientific">Bacteroides stercorirosoris</name>
    <dbReference type="NCBI Taxonomy" id="871324"/>
    <lineage>
        <taxon>Bacteria</taxon>
        <taxon>Pseudomonadati</taxon>
        <taxon>Bacteroidota</taxon>
        <taxon>Bacteroidia</taxon>
        <taxon>Bacteroidales</taxon>
        <taxon>Bacteroidaceae</taxon>
        <taxon>Bacteroides</taxon>
    </lineage>
</organism>
<sequence length="232" mass="27339">MELEDILEYVDISFLSSCLEGDIEHIFINYYRRKQEELKGYERVEEHSNKTYGELLATSDQMRNKALKALAGVEYFTIKSNFISIHYRPKDTIRCVKIEAEGIVKRFASYMNIDLSRETKLISADNIEQATAFLMDEFKENTGSCFDKTEGWFSSNMGKYGKGKKTILKRFIQYLYPYYRFLKTKNPNCTDEELYDYIAEQLALSEYERACMRPYFSDNKFPPPLKLIPYTI</sequence>
<name>A0A413GWF7_9BACE</name>
<dbReference type="RefSeq" id="WP_117988598.1">
    <property type="nucleotide sequence ID" value="NZ_CABMFG010000056.1"/>
</dbReference>
<protein>
    <submittedName>
        <fullName evidence="1">Uncharacterized protein</fullName>
    </submittedName>
</protein>
<dbReference type="EMBL" id="QSCF01000056">
    <property type="protein sequence ID" value="RGX75475.1"/>
    <property type="molecule type" value="Genomic_DNA"/>
</dbReference>
<evidence type="ECO:0000313" key="2">
    <source>
        <dbReference type="Proteomes" id="UP000286075"/>
    </source>
</evidence>
<dbReference type="Proteomes" id="UP000286075">
    <property type="component" value="Unassembled WGS sequence"/>
</dbReference>
<evidence type="ECO:0000313" key="1">
    <source>
        <dbReference type="EMBL" id="RGX75475.1"/>
    </source>
</evidence>